<dbReference type="PROSITE" id="PS01173">
    <property type="entry name" value="LIPASE_GDXG_HIS"/>
    <property type="match status" value="1"/>
</dbReference>
<dbReference type="Gene3D" id="3.40.50.1820">
    <property type="entry name" value="alpha/beta hydrolase"/>
    <property type="match status" value="1"/>
</dbReference>
<dbReference type="PANTHER" id="PTHR48081">
    <property type="entry name" value="AB HYDROLASE SUPERFAMILY PROTEIN C4A8.06C"/>
    <property type="match status" value="1"/>
</dbReference>
<dbReference type="AlphaFoldDB" id="A0A163FHF9"/>
<evidence type="ECO:0000256" key="3">
    <source>
        <dbReference type="SAM" id="Phobius"/>
    </source>
</evidence>
<dbReference type="STRING" id="5454.A0A163FHF9"/>
<evidence type="ECO:0000259" key="4">
    <source>
        <dbReference type="Pfam" id="PF07859"/>
    </source>
</evidence>
<comment type="caution">
    <text evidence="5">The sequence shown here is derived from an EMBL/GenBank/DDBJ whole genome shotgun (WGS) entry which is preliminary data.</text>
</comment>
<keyword evidence="3" id="KW-0812">Transmembrane</keyword>
<dbReference type="Proteomes" id="UP000076837">
    <property type="component" value="Unassembled WGS sequence"/>
</dbReference>
<dbReference type="InterPro" id="IPR029058">
    <property type="entry name" value="AB_hydrolase_fold"/>
</dbReference>
<dbReference type="SUPFAM" id="SSF53474">
    <property type="entry name" value="alpha/beta-Hydrolases"/>
    <property type="match status" value="1"/>
</dbReference>
<dbReference type="GO" id="GO:0016787">
    <property type="term" value="F:hydrolase activity"/>
    <property type="evidence" value="ECO:0007669"/>
    <property type="project" value="UniProtKB-KW"/>
</dbReference>
<evidence type="ECO:0000313" key="6">
    <source>
        <dbReference type="Proteomes" id="UP000076837"/>
    </source>
</evidence>
<evidence type="ECO:0000313" key="5">
    <source>
        <dbReference type="EMBL" id="KZM24366.1"/>
    </source>
</evidence>
<accession>A0A163FHF9</accession>
<protein>
    <submittedName>
        <fullName evidence="5">Hydrolase</fullName>
    </submittedName>
</protein>
<feature type="domain" description="Alpha/beta hydrolase fold-3" evidence="4">
    <location>
        <begin position="128"/>
        <end position="347"/>
    </location>
</feature>
<dbReference type="InterPro" id="IPR002168">
    <property type="entry name" value="Lipase_GDXG_HIS_AS"/>
</dbReference>
<dbReference type="EMBL" id="JYNV01000162">
    <property type="protein sequence ID" value="KZM24366.1"/>
    <property type="molecule type" value="Genomic_DNA"/>
</dbReference>
<name>A0A163FHF9_DIDRA</name>
<keyword evidence="3" id="KW-1133">Transmembrane helix</keyword>
<keyword evidence="2 5" id="KW-0378">Hydrolase</keyword>
<comment type="similarity">
    <text evidence="1">Belongs to the 'GDXG' lipolytic enzyme family.</text>
</comment>
<reference evidence="5 6" key="1">
    <citation type="journal article" date="2016" name="Sci. Rep.">
        <title>Draft genome sequencing and secretome analysis of fungal phytopathogen Ascochyta rabiei provides insight into the necrotrophic effector repertoire.</title>
        <authorList>
            <person name="Verma S."/>
            <person name="Gazara R.K."/>
            <person name="Nizam S."/>
            <person name="Parween S."/>
            <person name="Chattopadhyay D."/>
            <person name="Verma P.K."/>
        </authorList>
    </citation>
    <scope>NUCLEOTIDE SEQUENCE [LARGE SCALE GENOMIC DNA]</scope>
    <source>
        <strain evidence="5 6">ArDII</strain>
    </source>
</reference>
<proteinExistence type="inferred from homology"/>
<dbReference type="InterPro" id="IPR013094">
    <property type="entry name" value="AB_hydrolase_3"/>
</dbReference>
<sequence>MTLLTYQPIKGAYVLAALGFELLCLPLFIVKYLTSYGRQHPEWTFRQALMTRIVFAFIYHVANIQANQPTPLVPGREKERFVRIKPAGGDQYKGPLRINNDVQPVEIGATWYPESLSASADKSSLKVILHIHGGAYVSGDGRTAASGYFAKLLQKQVGATHVLMPQYRISTLPASRTSNPFPAALQDSLTAYLYLLNDLRIPPSKIVLSGDSAGANASIALLRYMAEYGVDVSLPNPSAALLWSPWIDPSDTSVDFVHNNPNYSTDYLSAPFTLWGAGAFAGSGGKALLSHPYVSHKNQTFKTPVPLFVNTGSGEILYFDNCEWAQKMKEAGNDVTLDVEKHVPHDVVWISNILGFDKEANACAKRAGEWLIEKMS</sequence>
<evidence type="ECO:0000256" key="2">
    <source>
        <dbReference type="ARBA" id="ARBA00022801"/>
    </source>
</evidence>
<organism evidence="5 6">
    <name type="scientific">Didymella rabiei</name>
    <name type="common">Chickpea ascochyta blight fungus</name>
    <name type="synonym">Mycosphaerella rabiei</name>
    <dbReference type="NCBI Taxonomy" id="5454"/>
    <lineage>
        <taxon>Eukaryota</taxon>
        <taxon>Fungi</taxon>
        <taxon>Dikarya</taxon>
        <taxon>Ascomycota</taxon>
        <taxon>Pezizomycotina</taxon>
        <taxon>Dothideomycetes</taxon>
        <taxon>Pleosporomycetidae</taxon>
        <taxon>Pleosporales</taxon>
        <taxon>Pleosporineae</taxon>
        <taxon>Didymellaceae</taxon>
        <taxon>Ascochyta</taxon>
    </lineage>
</organism>
<dbReference type="PANTHER" id="PTHR48081:SF8">
    <property type="entry name" value="ALPHA_BETA HYDROLASE FOLD-3 DOMAIN-CONTAINING PROTEIN-RELATED"/>
    <property type="match status" value="1"/>
</dbReference>
<keyword evidence="3" id="KW-0472">Membrane</keyword>
<evidence type="ECO:0000256" key="1">
    <source>
        <dbReference type="ARBA" id="ARBA00010515"/>
    </source>
</evidence>
<gene>
    <name evidence="5" type="ORF">ST47_g4496</name>
</gene>
<keyword evidence="6" id="KW-1185">Reference proteome</keyword>
<dbReference type="InterPro" id="IPR050300">
    <property type="entry name" value="GDXG_lipolytic_enzyme"/>
</dbReference>
<dbReference type="Pfam" id="PF07859">
    <property type="entry name" value="Abhydrolase_3"/>
    <property type="match status" value="1"/>
</dbReference>
<feature type="transmembrane region" description="Helical" evidence="3">
    <location>
        <begin position="12"/>
        <end position="33"/>
    </location>
</feature>